<proteinExistence type="predicted"/>
<organism evidence="1 2">
    <name type="scientific">Natronocalculus amylovorans</name>
    <dbReference type="NCBI Taxonomy" id="2917812"/>
    <lineage>
        <taxon>Archaea</taxon>
        <taxon>Methanobacteriati</taxon>
        <taxon>Methanobacteriota</taxon>
        <taxon>Stenosarchaea group</taxon>
        <taxon>Halobacteria</taxon>
        <taxon>Halobacteriales</taxon>
        <taxon>Haloferacaceae</taxon>
        <taxon>Natronocalculus</taxon>
    </lineage>
</organism>
<gene>
    <name evidence="1" type="ORF">AArcSt2_14615</name>
</gene>
<name>A0AAE3K9B1_9EURY</name>
<evidence type="ECO:0000313" key="1">
    <source>
        <dbReference type="EMBL" id="MCL9818172.1"/>
    </source>
</evidence>
<reference evidence="1" key="2">
    <citation type="submission" date="2022-02" db="EMBL/GenBank/DDBJ databases">
        <authorList>
            <person name="Elcheninov A.G."/>
            <person name="Sorokin D.Y."/>
            <person name="Kublanov I.V."/>
        </authorList>
    </citation>
    <scope>NUCLEOTIDE SEQUENCE</scope>
    <source>
        <strain evidence="1">AArc-St2</strain>
    </source>
</reference>
<evidence type="ECO:0000313" key="2">
    <source>
        <dbReference type="Proteomes" id="UP001203207"/>
    </source>
</evidence>
<accession>A0AAE3K9B1</accession>
<dbReference type="Proteomes" id="UP001203207">
    <property type="component" value="Unassembled WGS sequence"/>
</dbReference>
<dbReference type="AlphaFoldDB" id="A0AAE3K9B1"/>
<dbReference type="EMBL" id="JAKRVX010000008">
    <property type="protein sequence ID" value="MCL9818172.1"/>
    <property type="molecule type" value="Genomic_DNA"/>
</dbReference>
<comment type="caution">
    <text evidence="1">The sequence shown here is derived from an EMBL/GenBank/DDBJ whole genome shotgun (WGS) entry which is preliminary data.</text>
</comment>
<sequence length="81" mass="9555">MEYLIPHTQDEIQPTDTDYMFLHGQYTAALYNEHIPKLEAVDIITYHHPTATITYQLDRFDELEVIRIIQSLSTDSFFTSF</sequence>
<reference evidence="1" key="1">
    <citation type="journal article" date="2022" name="Syst. Appl. Microbiol.">
        <title>Natronocalculus amylovorans gen. nov., sp. nov., and Natranaeroarchaeum aerophilus sp. nov., dominant culturable amylolytic natronoarchaea from hypersaline soda lakes in southwestern Siberia.</title>
        <authorList>
            <person name="Sorokin D.Y."/>
            <person name="Elcheninov A.G."/>
            <person name="Khizhniak T.V."/>
            <person name="Koenen M."/>
            <person name="Bale N.J."/>
            <person name="Damste J.S.S."/>
            <person name="Kublanov I.V."/>
        </authorList>
    </citation>
    <scope>NUCLEOTIDE SEQUENCE</scope>
    <source>
        <strain evidence="1">AArc-St2</strain>
    </source>
</reference>
<keyword evidence="2" id="KW-1185">Reference proteome</keyword>
<protein>
    <submittedName>
        <fullName evidence="1">Uncharacterized protein</fullName>
    </submittedName>
</protein>